<comment type="function">
    <text evidence="4">Catalyzes the interconversion of L-alanine and D-alanine. May also act on other amino acids.</text>
</comment>
<feature type="modified residue" description="N6-(pyridoxal phosphate)lysine" evidence="4 5">
    <location>
        <position position="42"/>
    </location>
</feature>
<feature type="region of interest" description="Disordered" evidence="7">
    <location>
        <begin position="378"/>
        <end position="397"/>
    </location>
</feature>
<evidence type="ECO:0000313" key="10">
    <source>
        <dbReference type="Proteomes" id="UP000503399"/>
    </source>
</evidence>
<evidence type="ECO:0000256" key="7">
    <source>
        <dbReference type="SAM" id="MobiDB-lite"/>
    </source>
</evidence>
<dbReference type="InterPro" id="IPR009006">
    <property type="entry name" value="Ala_racemase/Decarboxylase_C"/>
</dbReference>
<keyword evidence="10" id="KW-1185">Reference proteome</keyword>
<dbReference type="InterPro" id="IPR011079">
    <property type="entry name" value="Ala_racemase_C"/>
</dbReference>
<dbReference type="Proteomes" id="UP000503399">
    <property type="component" value="Chromosome"/>
</dbReference>
<dbReference type="KEGG" id="hfv:R50_1792"/>
<feature type="binding site" evidence="4 6">
    <location>
        <position position="140"/>
    </location>
    <ligand>
        <name>substrate</name>
    </ligand>
</feature>
<feature type="active site" description="Proton acceptor; specific for L-alanine" evidence="4">
    <location>
        <position position="270"/>
    </location>
</feature>
<feature type="domain" description="Alanine racemase C-terminal" evidence="8">
    <location>
        <begin position="249"/>
        <end position="381"/>
    </location>
</feature>
<feature type="active site" description="Proton acceptor; specific for D-alanine" evidence="4">
    <location>
        <position position="42"/>
    </location>
</feature>
<organism evidence="9 10">
    <name type="scientific">Candidatus Hydrogenisulfobacillus filiaventi</name>
    <dbReference type="NCBI Taxonomy" id="2707344"/>
    <lineage>
        <taxon>Bacteria</taxon>
        <taxon>Bacillati</taxon>
        <taxon>Bacillota</taxon>
        <taxon>Clostridia</taxon>
        <taxon>Eubacteriales</taxon>
        <taxon>Clostridiales Family XVII. Incertae Sedis</taxon>
        <taxon>Candidatus Hydrogenisulfobacillus</taxon>
    </lineage>
</organism>
<dbReference type="Pfam" id="PF01168">
    <property type="entry name" value="Ala_racemase_N"/>
    <property type="match status" value="1"/>
</dbReference>
<dbReference type="EMBL" id="LR778114">
    <property type="protein sequence ID" value="CAB1129293.1"/>
    <property type="molecule type" value="Genomic_DNA"/>
</dbReference>
<evidence type="ECO:0000259" key="8">
    <source>
        <dbReference type="SMART" id="SM01005"/>
    </source>
</evidence>
<keyword evidence="3 4" id="KW-0413">Isomerase</keyword>
<evidence type="ECO:0000256" key="5">
    <source>
        <dbReference type="PIRSR" id="PIRSR600821-50"/>
    </source>
</evidence>
<dbReference type="NCBIfam" id="TIGR00492">
    <property type="entry name" value="alr"/>
    <property type="match status" value="1"/>
</dbReference>
<keyword evidence="2 4" id="KW-0663">Pyridoxal phosphate</keyword>
<dbReference type="GO" id="GO:0030170">
    <property type="term" value="F:pyridoxal phosphate binding"/>
    <property type="evidence" value="ECO:0007669"/>
    <property type="project" value="UniProtKB-UniRule"/>
</dbReference>
<dbReference type="InterPro" id="IPR000821">
    <property type="entry name" value="Ala_racemase"/>
</dbReference>
<comment type="similarity">
    <text evidence="4">Belongs to the alanine racemase family.</text>
</comment>
<evidence type="ECO:0000256" key="2">
    <source>
        <dbReference type="ARBA" id="ARBA00022898"/>
    </source>
</evidence>
<name>A0A6F8ZHU8_9FIRM</name>
<evidence type="ECO:0000256" key="1">
    <source>
        <dbReference type="ARBA" id="ARBA00001933"/>
    </source>
</evidence>
<sequence length="397" mass="41933">MTAGVSDRRPTWVEVDLEAIRSNVAAIRTRLEPGTALMAVVKADGYGHGAVAVARAALTAGAARLGVATPEEGAALREAGVTAPVLVLGPTAPEQWPLVAEYGLEAAVADAATAGGLAAAARQQGRVVGVHLKLDTGMGRWGLLPEECDRPWVEALLRGRLSPWLRPAGLMTHFATADAHPDPGTRDQLARFLDVVERLRTTGLLPGCLHAANTAATCRYPGTHFTLVRVGLGLYGLYEDPACPAQRPALRWLSRVVFAKDVPAGFAVGYGATYRTSAPARILTVPVGYADGYRRALSNRHEVLIRGRRYPVVGRVSMDQITVAVPPGSGITVGERVTLLGCEEGPGGRVCIGAGEWARRLDTIPYEVVTGIGARVPRRYQGAGPDGRESLEAPASR</sequence>
<evidence type="ECO:0000256" key="6">
    <source>
        <dbReference type="PIRSR" id="PIRSR600821-52"/>
    </source>
</evidence>
<dbReference type="InterPro" id="IPR001608">
    <property type="entry name" value="Ala_racemase_N"/>
</dbReference>
<dbReference type="GO" id="GO:0030632">
    <property type="term" value="P:D-alanine biosynthetic process"/>
    <property type="evidence" value="ECO:0007669"/>
    <property type="project" value="UniProtKB-UniRule"/>
</dbReference>
<evidence type="ECO:0000256" key="3">
    <source>
        <dbReference type="ARBA" id="ARBA00023235"/>
    </source>
</evidence>
<dbReference type="FunFam" id="3.20.20.10:FF:000002">
    <property type="entry name" value="Alanine racemase"/>
    <property type="match status" value="1"/>
</dbReference>
<gene>
    <name evidence="9" type="primary">alr</name>
    <name evidence="9" type="ORF">R50_1792</name>
</gene>
<dbReference type="GO" id="GO:0008784">
    <property type="term" value="F:alanine racemase activity"/>
    <property type="evidence" value="ECO:0007669"/>
    <property type="project" value="UniProtKB-UniRule"/>
</dbReference>
<comment type="cofactor">
    <cofactor evidence="1 4 5">
        <name>pyridoxal 5'-phosphate</name>
        <dbReference type="ChEBI" id="CHEBI:597326"/>
    </cofactor>
</comment>
<dbReference type="PRINTS" id="PR00992">
    <property type="entry name" value="ALARACEMASE"/>
</dbReference>
<dbReference type="GO" id="GO:0005829">
    <property type="term" value="C:cytosol"/>
    <property type="evidence" value="ECO:0007669"/>
    <property type="project" value="TreeGrafter"/>
</dbReference>
<accession>A0A6F8ZHU8</accession>
<dbReference type="InterPro" id="IPR029066">
    <property type="entry name" value="PLP-binding_barrel"/>
</dbReference>
<dbReference type="PROSITE" id="PS00395">
    <property type="entry name" value="ALANINE_RACEMASE"/>
    <property type="match status" value="1"/>
</dbReference>
<dbReference type="SUPFAM" id="SSF50621">
    <property type="entry name" value="Alanine racemase C-terminal domain-like"/>
    <property type="match status" value="1"/>
</dbReference>
<dbReference type="PANTHER" id="PTHR30511:SF0">
    <property type="entry name" value="ALANINE RACEMASE, CATABOLIC-RELATED"/>
    <property type="match status" value="1"/>
</dbReference>
<comment type="pathway">
    <text evidence="4">Amino-acid biosynthesis; D-alanine biosynthesis; D-alanine from L-alanine: step 1/1.</text>
</comment>
<dbReference type="SMART" id="SM01005">
    <property type="entry name" value="Ala_racemase_C"/>
    <property type="match status" value="1"/>
</dbReference>
<dbReference type="SUPFAM" id="SSF51419">
    <property type="entry name" value="PLP-binding barrel"/>
    <property type="match status" value="1"/>
</dbReference>
<dbReference type="InterPro" id="IPR020622">
    <property type="entry name" value="Ala_racemase_pyridoxalP-BS"/>
</dbReference>
<dbReference type="HAMAP" id="MF_01201">
    <property type="entry name" value="Ala_racemase"/>
    <property type="match status" value="1"/>
</dbReference>
<reference evidence="9 10" key="1">
    <citation type="submission" date="2020-02" db="EMBL/GenBank/DDBJ databases">
        <authorList>
            <person name="Hogendoorn C."/>
        </authorList>
    </citation>
    <scope>NUCLEOTIDE SEQUENCE [LARGE SCALE GENOMIC DNA]</scope>
    <source>
        <strain evidence="9">R501</strain>
    </source>
</reference>
<dbReference type="CDD" id="cd00430">
    <property type="entry name" value="PLPDE_III_AR"/>
    <property type="match status" value="1"/>
</dbReference>
<dbReference type="Pfam" id="PF00842">
    <property type="entry name" value="Ala_racemase_C"/>
    <property type="match status" value="1"/>
</dbReference>
<protein>
    <recommendedName>
        <fullName evidence="4">Alanine racemase</fullName>
        <ecNumber evidence="4">5.1.1.1</ecNumber>
    </recommendedName>
</protein>
<dbReference type="Gene3D" id="3.20.20.10">
    <property type="entry name" value="Alanine racemase"/>
    <property type="match status" value="1"/>
</dbReference>
<evidence type="ECO:0000313" key="9">
    <source>
        <dbReference type="EMBL" id="CAB1129293.1"/>
    </source>
</evidence>
<dbReference type="AlphaFoldDB" id="A0A6F8ZHU8"/>
<feature type="binding site" evidence="4 6">
    <location>
        <position position="318"/>
    </location>
    <ligand>
        <name>substrate</name>
    </ligand>
</feature>
<dbReference type="Gene3D" id="2.40.37.10">
    <property type="entry name" value="Lyase, Ornithine Decarboxylase, Chain A, domain 1"/>
    <property type="match status" value="1"/>
</dbReference>
<dbReference type="UniPathway" id="UPA00042">
    <property type="reaction ID" value="UER00497"/>
</dbReference>
<dbReference type="EC" id="5.1.1.1" evidence="4"/>
<proteinExistence type="inferred from homology"/>
<comment type="catalytic activity">
    <reaction evidence="4">
        <text>L-alanine = D-alanine</text>
        <dbReference type="Rhea" id="RHEA:20249"/>
        <dbReference type="ChEBI" id="CHEBI:57416"/>
        <dbReference type="ChEBI" id="CHEBI:57972"/>
        <dbReference type="EC" id="5.1.1.1"/>
    </reaction>
</comment>
<evidence type="ECO:0000256" key="4">
    <source>
        <dbReference type="HAMAP-Rule" id="MF_01201"/>
    </source>
</evidence>
<dbReference type="PANTHER" id="PTHR30511">
    <property type="entry name" value="ALANINE RACEMASE"/>
    <property type="match status" value="1"/>
</dbReference>